<dbReference type="Gene3D" id="1.10.230.10">
    <property type="entry name" value="Cytochrome P450-Terp, domain 2"/>
    <property type="match status" value="1"/>
</dbReference>
<dbReference type="SUPFAM" id="SSF48256">
    <property type="entry name" value="Citrate synthase"/>
    <property type="match status" value="1"/>
</dbReference>
<dbReference type="PROSITE" id="PS00480">
    <property type="entry name" value="CITRATE_SYNTHASE"/>
    <property type="match status" value="1"/>
</dbReference>
<dbReference type="EMBL" id="LAVV01008219">
    <property type="protein sequence ID" value="KNZ53414.1"/>
    <property type="molecule type" value="Genomic_DNA"/>
</dbReference>
<keyword evidence="2 3" id="KW-0808">Transferase</keyword>
<dbReference type="InterPro" id="IPR019810">
    <property type="entry name" value="Citrate_synthase_AS"/>
</dbReference>
<dbReference type="PANTHER" id="PTHR42871">
    <property type="entry name" value="CITRATE SYNTHASE"/>
    <property type="match status" value="1"/>
</dbReference>
<dbReference type="VEuPathDB" id="FungiDB:VP01_3245g3"/>
<evidence type="ECO:0000256" key="3">
    <source>
        <dbReference type="RuleBase" id="RU000441"/>
    </source>
</evidence>
<protein>
    <recommendedName>
        <fullName evidence="3">Citrate synthase</fullName>
    </recommendedName>
</protein>
<reference evidence="4 5" key="1">
    <citation type="submission" date="2015-08" db="EMBL/GenBank/DDBJ databases">
        <title>Next Generation Sequencing and Analysis of the Genome of Puccinia sorghi L Schw, the Causal Agent of Maize Common Rust.</title>
        <authorList>
            <person name="Rochi L."/>
            <person name="Burguener G."/>
            <person name="Darino M."/>
            <person name="Turjanski A."/>
            <person name="Kreff E."/>
            <person name="Dieguez M.J."/>
            <person name="Sacco F."/>
        </authorList>
    </citation>
    <scope>NUCLEOTIDE SEQUENCE [LARGE SCALE GENOMIC DNA]</scope>
    <source>
        <strain evidence="4 5">RO10H11247</strain>
    </source>
</reference>
<dbReference type="AlphaFoldDB" id="A0A0L6UY54"/>
<dbReference type="PRINTS" id="PR00143">
    <property type="entry name" value="CITRTSNTHASE"/>
</dbReference>
<dbReference type="InterPro" id="IPR036969">
    <property type="entry name" value="Citrate_synthase_sf"/>
</dbReference>
<accession>A0A0L6UY54</accession>
<dbReference type="OrthoDB" id="435022at2759"/>
<evidence type="ECO:0000313" key="4">
    <source>
        <dbReference type="EMBL" id="KNZ53414.1"/>
    </source>
</evidence>
<dbReference type="InterPro" id="IPR016142">
    <property type="entry name" value="Citrate_synth-like_lrg_a-sub"/>
</dbReference>
<comment type="similarity">
    <text evidence="1 3">Belongs to the citrate synthase family.</text>
</comment>
<dbReference type="Gene3D" id="1.10.580.10">
    <property type="entry name" value="Citrate Synthase, domain 1"/>
    <property type="match status" value="1"/>
</dbReference>
<dbReference type="PANTHER" id="PTHR42871:SF1">
    <property type="entry name" value="CITRATE SYNTHASE"/>
    <property type="match status" value="1"/>
</dbReference>
<organism evidence="4 5">
    <name type="scientific">Puccinia sorghi</name>
    <dbReference type="NCBI Taxonomy" id="27349"/>
    <lineage>
        <taxon>Eukaryota</taxon>
        <taxon>Fungi</taxon>
        <taxon>Dikarya</taxon>
        <taxon>Basidiomycota</taxon>
        <taxon>Pucciniomycotina</taxon>
        <taxon>Pucciniomycetes</taxon>
        <taxon>Pucciniales</taxon>
        <taxon>Pucciniaceae</taxon>
        <taxon>Puccinia</taxon>
    </lineage>
</organism>
<keyword evidence="5" id="KW-1185">Reference proteome</keyword>
<comment type="caution">
    <text evidence="4">The sequence shown here is derived from an EMBL/GenBank/DDBJ whole genome shotgun (WGS) entry which is preliminary data.</text>
</comment>
<dbReference type="Pfam" id="PF00285">
    <property type="entry name" value="Citrate_synt"/>
    <property type="match status" value="2"/>
</dbReference>
<dbReference type="InterPro" id="IPR002020">
    <property type="entry name" value="Citrate_synthase"/>
</dbReference>
<evidence type="ECO:0000256" key="2">
    <source>
        <dbReference type="ARBA" id="ARBA00022679"/>
    </source>
</evidence>
<sequence>MGKPAVGSAQPQSLTVIDNRTGKSIEVPIEQNSIPATALKKLAVKGTQAVGSAPNNRPEDELEAGIRVYDPGFMNTAVIKSRITYINGSAGELRYRGYPIEQLAEKSTYLEVSYLLLYGELPTKPQFQHFEREVMHHTYVHVDLEQIVSAFRYDAHPMAILISSFGALGAFAPEANPSLQGQKLYTRPNESDSRNVMDKQIFRLLGKSISLAAMAYRIRMGRAFNRPPVGRSYTETFLYMLDYLNEGENYRPNPVIAKALDVLFILHADHELNAGTATMLQTGSTLVDPYSAVAASTAALYGPLHGGANEAVIRMLIRIGSPANVPNFIERVKDKKEVLSGFGHRVYKTSDPRSFIIRKTADELADIPLSRFSRFWSGLIYRALGFPTDFFPVLFAVPRVVGWLAHWKQMQHQQGGVKIWRPRQVYVGEGKRDYVEMAKRLEAASAAEEPSKVQHIFSGRHFLATWNGKSSPKL</sequence>
<name>A0A0L6UY54_9BASI</name>
<proteinExistence type="inferred from homology"/>
<dbReference type="STRING" id="27349.A0A0L6UY54"/>
<evidence type="ECO:0000256" key="1">
    <source>
        <dbReference type="ARBA" id="ARBA00010566"/>
    </source>
</evidence>
<dbReference type="FunFam" id="1.10.580.10:FF:000005">
    <property type="entry name" value="Citrate synthase"/>
    <property type="match status" value="1"/>
</dbReference>
<dbReference type="InterPro" id="IPR016143">
    <property type="entry name" value="Citrate_synth-like_sm_a-sub"/>
</dbReference>
<evidence type="ECO:0000313" key="5">
    <source>
        <dbReference type="Proteomes" id="UP000037035"/>
    </source>
</evidence>
<dbReference type="GO" id="GO:0046912">
    <property type="term" value="F:acyltransferase activity, acyl groups converted into alkyl on transfer"/>
    <property type="evidence" value="ECO:0007669"/>
    <property type="project" value="InterPro"/>
</dbReference>
<gene>
    <name evidence="4" type="ORF">VP01_3245g3</name>
</gene>
<dbReference type="Proteomes" id="UP000037035">
    <property type="component" value="Unassembled WGS sequence"/>
</dbReference>